<keyword evidence="5 6" id="KW-0539">Nucleus</keyword>
<keyword evidence="4" id="KW-0804">Transcription</keyword>
<feature type="DNA-binding region" description="Fork-head" evidence="6">
    <location>
        <begin position="124"/>
        <end position="193"/>
    </location>
</feature>
<dbReference type="InterPro" id="IPR036390">
    <property type="entry name" value="WH_DNA-bd_sf"/>
</dbReference>
<reference evidence="8 9" key="1">
    <citation type="submission" date="2024-07" db="EMBL/GenBank/DDBJ databases">
        <title>Section-level genome sequencing and comparative genomics of Aspergillus sections Usti and Cavernicolus.</title>
        <authorList>
            <consortium name="Lawrence Berkeley National Laboratory"/>
            <person name="Nybo J.L."/>
            <person name="Vesth T.C."/>
            <person name="Theobald S."/>
            <person name="Frisvad J.C."/>
            <person name="Larsen T.O."/>
            <person name="Kjaerboelling I."/>
            <person name="Rothschild-Mancinelli K."/>
            <person name="Lyhne E.K."/>
            <person name="Kogle M.E."/>
            <person name="Barry K."/>
            <person name="Clum A."/>
            <person name="Na H."/>
            <person name="Ledsgaard L."/>
            <person name="Lin J."/>
            <person name="Lipzen A."/>
            <person name="Kuo A."/>
            <person name="Riley R."/>
            <person name="Mondo S."/>
            <person name="Labutti K."/>
            <person name="Haridas S."/>
            <person name="Pangalinan J."/>
            <person name="Salamov A.A."/>
            <person name="Simmons B.A."/>
            <person name="Magnuson J.K."/>
            <person name="Chen J."/>
            <person name="Drula E."/>
            <person name="Henrissat B."/>
            <person name="Wiebenga A."/>
            <person name="Lubbers R.J."/>
            <person name="Gomes A.C."/>
            <person name="Makela M.R."/>
            <person name="Stajich J."/>
            <person name="Grigoriev I.V."/>
            <person name="Mortensen U.H."/>
            <person name="De Vries R.P."/>
            <person name="Baker S.E."/>
            <person name="Andersen M.R."/>
        </authorList>
    </citation>
    <scope>NUCLEOTIDE SEQUENCE [LARGE SCALE GENOMIC DNA]</scope>
    <source>
        <strain evidence="8 9">CBS 123904</strain>
    </source>
</reference>
<dbReference type="InterPro" id="IPR036388">
    <property type="entry name" value="WH-like_DNA-bd_sf"/>
</dbReference>
<dbReference type="PANTHER" id="PTHR45881">
    <property type="entry name" value="CHECKPOINT SUPPRESSOR 1-LIKE, ISOFORM A-RELATED"/>
    <property type="match status" value="1"/>
</dbReference>
<comment type="subcellular location">
    <subcellularLocation>
        <location evidence="1 6">Nucleus</location>
    </subcellularLocation>
</comment>
<evidence type="ECO:0000256" key="4">
    <source>
        <dbReference type="ARBA" id="ARBA00023163"/>
    </source>
</evidence>
<feature type="domain" description="Fork-head" evidence="7">
    <location>
        <begin position="124"/>
        <end position="193"/>
    </location>
</feature>
<dbReference type="Proteomes" id="UP001610446">
    <property type="component" value="Unassembled WGS sequence"/>
</dbReference>
<evidence type="ECO:0000259" key="7">
    <source>
        <dbReference type="PROSITE" id="PS50039"/>
    </source>
</evidence>
<dbReference type="PRINTS" id="PR00053">
    <property type="entry name" value="FORKHEAD"/>
</dbReference>
<evidence type="ECO:0000256" key="6">
    <source>
        <dbReference type="PROSITE-ProRule" id="PRU00089"/>
    </source>
</evidence>
<dbReference type="PROSITE" id="PS50039">
    <property type="entry name" value="FORK_HEAD_3"/>
    <property type="match status" value="1"/>
</dbReference>
<evidence type="ECO:0000256" key="5">
    <source>
        <dbReference type="ARBA" id="ARBA00023242"/>
    </source>
</evidence>
<protein>
    <recommendedName>
        <fullName evidence="7">Fork-head domain-containing protein</fullName>
    </recommendedName>
</protein>
<dbReference type="Gene3D" id="1.10.10.10">
    <property type="entry name" value="Winged helix-like DNA-binding domain superfamily/Winged helix DNA-binding domain"/>
    <property type="match status" value="1"/>
</dbReference>
<dbReference type="PANTHER" id="PTHR45881:SF5">
    <property type="entry name" value="FORK-HEAD DOMAIN-CONTAINING PROTEIN"/>
    <property type="match status" value="1"/>
</dbReference>
<proteinExistence type="predicted"/>
<keyword evidence="2" id="KW-0805">Transcription regulation</keyword>
<sequence length="250" mass="27024">MDQLGFLPSSQVASHHDPCQPAALDAPYSDLDDAYANWPLQLWLESVSIAPGGTSSESQDLYTWSCGHAPRSPPPVIPSHLGCSSANATAATNPSPVLLGLPYQPIPKPASQPINLKTGSDADSEPASYAKLIYSALLSAPGHKLPLQGIYRWFMENTTKHKVSTGWQSSVRYNLSKNPGFSMPTRRPPCERGLKRANATNIRSLANNLSTASSRPRLRKCSSLPRVSPQRLDQYRIGVRQVEPGAAGEV</sequence>
<keyword evidence="3 6" id="KW-0238">DNA-binding</keyword>
<comment type="caution">
    <text evidence="8">The sequence shown here is derived from an EMBL/GenBank/DDBJ whole genome shotgun (WGS) entry which is preliminary data.</text>
</comment>
<evidence type="ECO:0000256" key="3">
    <source>
        <dbReference type="ARBA" id="ARBA00023125"/>
    </source>
</evidence>
<name>A0ABR4JLC3_9EURO</name>
<gene>
    <name evidence="8" type="ORF">BJY01DRAFT_16377</name>
</gene>
<dbReference type="EMBL" id="JBFXLU010000117">
    <property type="protein sequence ID" value="KAL2840815.1"/>
    <property type="molecule type" value="Genomic_DNA"/>
</dbReference>
<evidence type="ECO:0000256" key="1">
    <source>
        <dbReference type="ARBA" id="ARBA00004123"/>
    </source>
</evidence>
<evidence type="ECO:0000313" key="8">
    <source>
        <dbReference type="EMBL" id="KAL2840815.1"/>
    </source>
</evidence>
<evidence type="ECO:0000256" key="2">
    <source>
        <dbReference type="ARBA" id="ARBA00023015"/>
    </source>
</evidence>
<evidence type="ECO:0000313" key="9">
    <source>
        <dbReference type="Proteomes" id="UP001610446"/>
    </source>
</evidence>
<dbReference type="InterPro" id="IPR001766">
    <property type="entry name" value="Fork_head_dom"/>
</dbReference>
<dbReference type="SUPFAM" id="SSF46785">
    <property type="entry name" value="Winged helix' DNA-binding domain"/>
    <property type="match status" value="1"/>
</dbReference>
<accession>A0ABR4JLC3</accession>
<dbReference type="SMART" id="SM00339">
    <property type="entry name" value="FH"/>
    <property type="match status" value="1"/>
</dbReference>
<keyword evidence="9" id="KW-1185">Reference proteome</keyword>
<dbReference type="Pfam" id="PF00250">
    <property type="entry name" value="Forkhead"/>
    <property type="match status" value="1"/>
</dbReference>
<organism evidence="8 9">
    <name type="scientific">Aspergillus pseudoustus</name>
    <dbReference type="NCBI Taxonomy" id="1810923"/>
    <lineage>
        <taxon>Eukaryota</taxon>
        <taxon>Fungi</taxon>
        <taxon>Dikarya</taxon>
        <taxon>Ascomycota</taxon>
        <taxon>Pezizomycotina</taxon>
        <taxon>Eurotiomycetes</taxon>
        <taxon>Eurotiomycetidae</taxon>
        <taxon>Eurotiales</taxon>
        <taxon>Aspergillaceae</taxon>
        <taxon>Aspergillus</taxon>
        <taxon>Aspergillus subgen. Nidulantes</taxon>
    </lineage>
</organism>